<dbReference type="FunFam" id="2.60.120.1030:FF:000001">
    <property type="entry name" value="Protein CLP1 homolog 5"/>
    <property type="match status" value="1"/>
</dbReference>
<evidence type="ECO:0008006" key="11">
    <source>
        <dbReference type="Google" id="ProtNLM"/>
    </source>
</evidence>
<evidence type="ECO:0000313" key="9">
    <source>
        <dbReference type="EMBL" id="KAL3104206.1"/>
    </source>
</evidence>
<keyword evidence="2" id="KW-0507">mRNA processing</keyword>
<evidence type="ECO:0000256" key="2">
    <source>
        <dbReference type="ARBA" id="ARBA00022664"/>
    </source>
</evidence>
<comment type="subcellular location">
    <subcellularLocation>
        <location evidence="1">Nucleus</location>
    </subcellularLocation>
</comment>
<organism evidence="9 10">
    <name type="scientific">Heterodera schachtii</name>
    <name type="common">Sugarbeet cyst nematode worm</name>
    <name type="synonym">Tylenchus schachtii</name>
    <dbReference type="NCBI Taxonomy" id="97005"/>
    <lineage>
        <taxon>Eukaryota</taxon>
        <taxon>Metazoa</taxon>
        <taxon>Ecdysozoa</taxon>
        <taxon>Nematoda</taxon>
        <taxon>Chromadorea</taxon>
        <taxon>Rhabditida</taxon>
        <taxon>Tylenchina</taxon>
        <taxon>Tylenchomorpha</taxon>
        <taxon>Tylenchoidea</taxon>
        <taxon>Heteroderidae</taxon>
        <taxon>Heteroderinae</taxon>
        <taxon>Heterodera</taxon>
    </lineage>
</organism>
<dbReference type="InterPro" id="IPR045116">
    <property type="entry name" value="Clp1/Grc3"/>
</dbReference>
<dbReference type="GO" id="GO:0006397">
    <property type="term" value="P:mRNA processing"/>
    <property type="evidence" value="ECO:0007669"/>
    <property type="project" value="UniProtKB-KW"/>
</dbReference>
<dbReference type="GO" id="GO:0005524">
    <property type="term" value="F:ATP binding"/>
    <property type="evidence" value="ECO:0007669"/>
    <property type="project" value="UniProtKB-KW"/>
</dbReference>
<dbReference type="Pfam" id="PF06807">
    <property type="entry name" value="Clp1"/>
    <property type="match status" value="1"/>
</dbReference>
<dbReference type="InterPro" id="IPR027417">
    <property type="entry name" value="P-loop_NTPase"/>
</dbReference>
<dbReference type="InterPro" id="IPR038239">
    <property type="entry name" value="Clp1_N_sf"/>
</dbReference>
<proteinExistence type="predicted"/>
<keyword evidence="3" id="KW-0547">Nucleotide-binding</keyword>
<keyword evidence="10" id="KW-1185">Reference proteome</keyword>
<feature type="domain" description="Clp1 P-loop" evidence="8">
    <location>
        <begin position="126"/>
        <end position="312"/>
    </location>
</feature>
<dbReference type="Gene3D" id="3.40.50.300">
    <property type="entry name" value="P-loop containing nucleotide triphosphate hydrolases"/>
    <property type="match status" value="1"/>
</dbReference>
<dbReference type="PANTHER" id="PTHR12755">
    <property type="entry name" value="CLEAVAGE/POLYADENYLATION FACTOR IA SUBUNIT CLP1P"/>
    <property type="match status" value="1"/>
</dbReference>
<dbReference type="InterPro" id="IPR032319">
    <property type="entry name" value="CLP1_P"/>
</dbReference>
<dbReference type="InterPro" id="IPR010655">
    <property type="entry name" value="Clp1_C"/>
</dbReference>
<comment type="caution">
    <text evidence="9">The sequence shown here is derived from an EMBL/GenBank/DDBJ whole genome shotgun (WGS) entry which is preliminary data.</text>
</comment>
<evidence type="ECO:0000256" key="4">
    <source>
        <dbReference type="ARBA" id="ARBA00022840"/>
    </source>
</evidence>
<gene>
    <name evidence="9" type="ORF">niasHS_002233</name>
</gene>
<dbReference type="PANTHER" id="PTHR12755:SF6">
    <property type="entry name" value="POLYRIBONUCLEOTIDE 5'-HYDROXYL-KINASE CLP1"/>
    <property type="match status" value="1"/>
</dbReference>
<dbReference type="InterPro" id="IPR032324">
    <property type="entry name" value="Clp1_N"/>
</dbReference>
<protein>
    <recommendedName>
        <fullName evidence="11">Protein CLP1 homolog</fullName>
    </recommendedName>
</protein>
<dbReference type="Pfam" id="PF16573">
    <property type="entry name" value="CLP1_N"/>
    <property type="match status" value="1"/>
</dbReference>
<dbReference type="AlphaFoldDB" id="A0ABD2KMN4"/>
<evidence type="ECO:0000259" key="7">
    <source>
        <dbReference type="Pfam" id="PF16573"/>
    </source>
</evidence>
<dbReference type="Gene3D" id="2.40.30.330">
    <property type="entry name" value="Pre-mRNA cleavage complex subunit Clp1, C-terminal domain"/>
    <property type="match status" value="1"/>
</dbReference>
<dbReference type="Gene3D" id="2.60.120.1030">
    <property type="entry name" value="Clp1, DNA binding domain"/>
    <property type="match status" value="1"/>
</dbReference>
<evidence type="ECO:0000259" key="6">
    <source>
        <dbReference type="Pfam" id="PF06807"/>
    </source>
</evidence>
<keyword evidence="5" id="KW-0539">Nucleus</keyword>
<evidence type="ECO:0000259" key="8">
    <source>
        <dbReference type="Pfam" id="PF16575"/>
    </source>
</evidence>
<dbReference type="InterPro" id="IPR038238">
    <property type="entry name" value="Clp1_C_sf"/>
</dbReference>
<dbReference type="Pfam" id="PF16575">
    <property type="entry name" value="CLP1_P"/>
    <property type="match status" value="1"/>
</dbReference>
<evidence type="ECO:0000313" key="10">
    <source>
        <dbReference type="Proteomes" id="UP001620645"/>
    </source>
</evidence>
<feature type="domain" description="Clp1 C-terminal" evidence="6">
    <location>
        <begin position="330"/>
        <end position="436"/>
    </location>
</feature>
<dbReference type="GO" id="GO:0005634">
    <property type="term" value="C:nucleus"/>
    <property type="evidence" value="ECO:0007669"/>
    <property type="project" value="UniProtKB-SubCell"/>
</dbReference>
<name>A0ABD2KMN4_HETSC</name>
<keyword evidence="4" id="KW-0067">ATP-binding</keyword>
<evidence type="ECO:0000256" key="1">
    <source>
        <dbReference type="ARBA" id="ARBA00004123"/>
    </source>
</evidence>
<dbReference type="SUPFAM" id="SSF52540">
    <property type="entry name" value="P-loop containing nucleoside triphosphate hydrolases"/>
    <property type="match status" value="1"/>
</dbReference>
<dbReference type="CDD" id="cd01983">
    <property type="entry name" value="SIMIBI"/>
    <property type="match status" value="1"/>
</dbReference>
<feature type="domain" description="Clp1 N-terminal" evidence="7">
    <location>
        <begin position="16"/>
        <end position="105"/>
    </location>
</feature>
<evidence type="ECO:0000256" key="3">
    <source>
        <dbReference type="ARBA" id="ARBA00022741"/>
    </source>
</evidence>
<accession>A0ABD2KMN4</accession>
<dbReference type="EMBL" id="JBICCN010000007">
    <property type="protein sequence ID" value="KAL3104206.1"/>
    <property type="molecule type" value="Genomic_DNA"/>
</dbReference>
<dbReference type="Proteomes" id="UP001620645">
    <property type="component" value="Unassembled WGS sequence"/>
</dbReference>
<reference evidence="9 10" key="1">
    <citation type="submission" date="2024-10" db="EMBL/GenBank/DDBJ databases">
        <authorList>
            <person name="Kim D."/>
        </authorList>
    </citation>
    <scope>NUCLEOTIDE SEQUENCE [LARGE SCALE GENOMIC DNA]</scope>
    <source>
        <strain evidence="9">Taebaek</strain>
    </source>
</reference>
<evidence type="ECO:0000256" key="5">
    <source>
        <dbReference type="ARBA" id="ARBA00023242"/>
    </source>
</evidence>
<sequence length="440" mass="48382">MDQNNDQRRAVNEYRLNEDNELRLEVGKEEVILELLEGSAEIFGSQISMHKRYSLPPGFRAAVFTYKGALIEVVGRTDSAYIAQQTPMIIYLNTHAALESMRKSAETQLVADRTSSARGPRLLVAGPTDVGKSTLCRILCNYAVREGRTPLYVDLDIGQGSVSIPGTIGCLYIEKPADIVDGFDRKAAYVHNFGHISPSANIRLYDLLVKELALAVRKKSKSSSICDVSGFIVNTCGWVKGDGYACIVNAAEAFEPDVVIVLDHERLYNELQQDLPSFVKILHLPKSGGVESRSQEIRISGRRSAIHRYFYGTKSSPFYPHSFELSYDKTTDEQELLIAKIGAEQLPASCVPVGMVLEDHRTQVVSVPIGSQLLNHVLALMPPNSAIDQGLLKKPCIGFVIVTAVNAEKKSITLLSPQPYPLPSKVALLSDVTFIDDSNS</sequence>